<dbReference type="PROSITE" id="PS50994">
    <property type="entry name" value="INTEGRASE"/>
    <property type="match status" value="1"/>
</dbReference>
<dbReference type="InterPro" id="IPR036397">
    <property type="entry name" value="RNaseH_sf"/>
</dbReference>
<keyword evidence="1" id="KW-0511">Multifunctional enzyme</keyword>
<reference evidence="3 4" key="1">
    <citation type="journal article" date="2021" name="bioRxiv">
        <title>The Gossypium anomalum genome as a resource for cotton improvement and evolutionary analysis of hybrid incompatibility.</title>
        <authorList>
            <person name="Grover C.E."/>
            <person name="Yuan D."/>
            <person name="Arick M.A."/>
            <person name="Miller E.R."/>
            <person name="Hu G."/>
            <person name="Peterson D.G."/>
            <person name="Wendel J.F."/>
            <person name="Udall J.A."/>
        </authorList>
    </citation>
    <scope>NUCLEOTIDE SEQUENCE [LARGE SCALE GENOMIC DNA]</scope>
    <source>
        <strain evidence="3">JFW-Udall</strain>
        <tissue evidence="3">Leaf</tissue>
    </source>
</reference>
<evidence type="ECO:0000256" key="1">
    <source>
        <dbReference type="ARBA" id="ARBA00023268"/>
    </source>
</evidence>
<dbReference type="GO" id="GO:0003824">
    <property type="term" value="F:catalytic activity"/>
    <property type="evidence" value="ECO:0007669"/>
    <property type="project" value="UniProtKB-KW"/>
</dbReference>
<protein>
    <recommendedName>
        <fullName evidence="2">Integrase catalytic domain-containing protein</fullName>
    </recommendedName>
</protein>
<dbReference type="InterPro" id="IPR001584">
    <property type="entry name" value="Integrase_cat-core"/>
</dbReference>
<dbReference type="Gene3D" id="3.30.70.270">
    <property type="match status" value="1"/>
</dbReference>
<dbReference type="SUPFAM" id="SSF53098">
    <property type="entry name" value="Ribonuclease H-like"/>
    <property type="match status" value="1"/>
</dbReference>
<sequence>MVEKYLEVFMDDFSVFGDTYDDCLANLAKVLRRYEETNLVLNWKKCHFTVRKGIVLRHRITRHGIEVDKEKVDVIEKLPPLTSDMTFKFDDECLSAFKDLKSQLVTAPIIVTPDWDLPFELICDASDFTIGAVMGQRRNKEMFPDERILKVSHVHNTSWFADIANYLACSLMPIDKTYQQRRKFLHDVKYYFWEEPYLFKRCADQMIRRCVAEDEVQKILYHCHSTPSRGQFRGTRTAAKVLQARFFWPTLFKDAYAYVKSCDRCQRVENVTNRNETPRTNIIEVELFDVWGIDFLGPFPPSFGHKYILVAVDYVSKWVKAEAYPTNDAIVVIKSLQKHMFTRFGTPRSIISDDGSHFVNKWLKWLLDKHGVKHKVATVYHPQTSGQATLANKEIKGILEKVVYPNRRDWSKRLDDAL</sequence>
<dbReference type="SUPFAM" id="SSF56672">
    <property type="entry name" value="DNA/RNA polymerases"/>
    <property type="match status" value="1"/>
</dbReference>
<dbReference type="EMBL" id="JAHUZN010000008">
    <property type="protein sequence ID" value="KAG8486107.1"/>
    <property type="molecule type" value="Genomic_DNA"/>
</dbReference>
<dbReference type="OrthoDB" id="1000214at2759"/>
<gene>
    <name evidence="3" type="ORF">CXB51_019468</name>
</gene>
<dbReference type="Proteomes" id="UP000701853">
    <property type="component" value="Chromosome 8"/>
</dbReference>
<dbReference type="AlphaFoldDB" id="A0A8J5YNW6"/>
<feature type="domain" description="Integrase catalytic" evidence="2">
    <location>
        <begin position="274"/>
        <end position="418"/>
    </location>
</feature>
<evidence type="ECO:0000313" key="3">
    <source>
        <dbReference type="EMBL" id="KAG8486107.1"/>
    </source>
</evidence>
<organism evidence="3 4">
    <name type="scientific">Gossypium anomalum</name>
    <dbReference type="NCBI Taxonomy" id="47600"/>
    <lineage>
        <taxon>Eukaryota</taxon>
        <taxon>Viridiplantae</taxon>
        <taxon>Streptophyta</taxon>
        <taxon>Embryophyta</taxon>
        <taxon>Tracheophyta</taxon>
        <taxon>Spermatophyta</taxon>
        <taxon>Magnoliopsida</taxon>
        <taxon>eudicotyledons</taxon>
        <taxon>Gunneridae</taxon>
        <taxon>Pentapetalae</taxon>
        <taxon>rosids</taxon>
        <taxon>malvids</taxon>
        <taxon>Malvales</taxon>
        <taxon>Malvaceae</taxon>
        <taxon>Malvoideae</taxon>
        <taxon>Gossypium</taxon>
    </lineage>
</organism>
<dbReference type="Pfam" id="PF17921">
    <property type="entry name" value="Integrase_H2C2"/>
    <property type="match status" value="1"/>
</dbReference>
<comment type="caution">
    <text evidence="3">The sequence shown here is derived from an EMBL/GenBank/DDBJ whole genome shotgun (WGS) entry which is preliminary data.</text>
</comment>
<evidence type="ECO:0000259" key="2">
    <source>
        <dbReference type="PROSITE" id="PS50994"/>
    </source>
</evidence>
<dbReference type="Gene3D" id="3.30.420.10">
    <property type="entry name" value="Ribonuclease H-like superfamily/Ribonuclease H"/>
    <property type="match status" value="1"/>
</dbReference>
<dbReference type="InterPro" id="IPR043128">
    <property type="entry name" value="Rev_trsase/Diguanyl_cyclase"/>
</dbReference>
<keyword evidence="4" id="KW-1185">Reference proteome</keyword>
<dbReference type="PANTHER" id="PTHR37984">
    <property type="entry name" value="PROTEIN CBG26694"/>
    <property type="match status" value="1"/>
</dbReference>
<dbReference type="InterPro" id="IPR041577">
    <property type="entry name" value="RT_RNaseH_2"/>
</dbReference>
<accession>A0A8J5YNW6</accession>
<dbReference type="Pfam" id="PF17919">
    <property type="entry name" value="RT_RNaseH_2"/>
    <property type="match status" value="1"/>
</dbReference>
<proteinExistence type="predicted"/>
<dbReference type="GO" id="GO:0015074">
    <property type="term" value="P:DNA integration"/>
    <property type="evidence" value="ECO:0007669"/>
    <property type="project" value="InterPro"/>
</dbReference>
<dbReference type="InterPro" id="IPR043502">
    <property type="entry name" value="DNA/RNA_pol_sf"/>
</dbReference>
<dbReference type="InterPro" id="IPR041588">
    <property type="entry name" value="Integrase_H2C2"/>
</dbReference>
<dbReference type="PANTHER" id="PTHR37984:SF5">
    <property type="entry name" value="PROTEIN NYNRIN-LIKE"/>
    <property type="match status" value="1"/>
</dbReference>
<evidence type="ECO:0000313" key="4">
    <source>
        <dbReference type="Proteomes" id="UP000701853"/>
    </source>
</evidence>
<dbReference type="Gene3D" id="1.10.340.70">
    <property type="match status" value="1"/>
</dbReference>
<dbReference type="InterPro" id="IPR012337">
    <property type="entry name" value="RNaseH-like_sf"/>
</dbReference>
<dbReference type="InterPro" id="IPR050951">
    <property type="entry name" value="Retrovirus_Pol_polyprotein"/>
</dbReference>
<dbReference type="GO" id="GO:0003676">
    <property type="term" value="F:nucleic acid binding"/>
    <property type="evidence" value="ECO:0007669"/>
    <property type="project" value="InterPro"/>
</dbReference>
<dbReference type="Pfam" id="PF00665">
    <property type="entry name" value="rve"/>
    <property type="match status" value="1"/>
</dbReference>
<name>A0A8J5YNW6_9ROSI</name>